<dbReference type="Proteomes" id="UP001218218">
    <property type="component" value="Unassembled WGS sequence"/>
</dbReference>
<keyword evidence="2" id="KW-1185">Reference proteome</keyword>
<evidence type="ECO:0000313" key="1">
    <source>
        <dbReference type="EMBL" id="KAJ7360735.1"/>
    </source>
</evidence>
<sequence>MSRGQRAMPSGDTGHLANLPIIVGLLHCEDLRWELPLANDRSRLAVSRFLICGISGGEQKYCKSSGQQTSFQLCKMRKSGSAYLRGSSYCSPSPSLNQAPALRSYQYLVPSTAQVTGDRTVTNILFRKSPENGAFPVPKLRVMDSGLGELIFALSTGSAPLTTVSELSDGARRNYRNRTMWSAAAENAGTISCSHSGFWPLDIFVGLDLRTKNPTSSHRHLLLPVQILRIYGNRMANNLLDPVDVRDIYSWAKKV</sequence>
<dbReference type="EMBL" id="JARIHO010000005">
    <property type="protein sequence ID" value="KAJ7360735.1"/>
    <property type="molecule type" value="Genomic_DNA"/>
</dbReference>
<comment type="caution">
    <text evidence="1">The sequence shown here is derived from an EMBL/GenBank/DDBJ whole genome shotgun (WGS) entry which is preliminary data.</text>
</comment>
<name>A0AAD7AJ90_9AGAR</name>
<protein>
    <submittedName>
        <fullName evidence="1">Uncharacterized protein</fullName>
    </submittedName>
</protein>
<dbReference type="AlphaFoldDB" id="A0AAD7AJ90"/>
<accession>A0AAD7AJ90</accession>
<organism evidence="1 2">
    <name type="scientific">Mycena albidolilacea</name>
    <dbReference type="NCBI Taxonomy" id="1033008"/>
    <lineage>
        <taxon>Eukaryota</taxon>
        <taxon>Fungi</taxon>
        <taxon>Dikarya</taxon>
        <taxon>Basidiomycota</taxon>
        <taxon>Agaricomycotina</taxon>
        <taxon>Agaricomycetes</taxon>
        <taxon>Agaricomycetidae</taxon>
        <taxon>Agaricales</taxon>
        <taxon>Marasmiineae</taxon>
        <taxon>Mycenaceae</taxon>
        <taxon>Mycena</taxon>
    </lineage>
</organism>
<evidence type="ECO:0000313" key="2">
    <source>
        <dbReference type="Proteomes" id="UP001218218"/>
    </source>
</evidence>
<gene>
    <name evidence="1" type="ORF">DFH08DRAFT_800179</name>
</gene>
<proteinExistence type="predicted"/>
<reference evidence="1" key="1">
    <citation type="submission" date="2023-03" db="EMBL/GenBank/DDBJ databases">
        <title>Massive genome expansion in bonnet fungi (Mycena s.s.) driven by repeated elements and novel gene families across ecological guilds.</title>
        <authorList>
            <consortium name="Lawrence Berkeley National Laboratory"/>
            <person name="Harder C.B."/>
            <person name="Miyauchi S."/>
            <person name="Viragh M."/>
            <person name="Kuo A."/>
            <person name="Thoen E."/>
            <person name="Andreopoulos B."/>
            <person name="Lu D."/>
            <person name="Skrede I."/>
            <person name="Drula E."/>
            <person name="Henrissat B."/>
            <person name="Morin E."/>
            <person name="Kohler A."/>
            <person name="Barry K."/>
            <person name="LaButti K."/>
            <person name="Morin E."/>
            <person name="Salamov A."/>
            <person name="Lipzen A."/>
            <person name="Mereny Z."/>
            <person name="Hegedus B."/>
            <person name="Baldrian P."/>
            <person name="Stursova M."/>
            <person name="Weitz H."/>
            <person name="Taylor A."/>
            <person name="Grigoriev I.V."/>
            <person name="Nagy L.G."/>
            <person name="Martin F."/>
            <person name="Kauserud H."/>
        </authorList>
    </citation>
    <scope>NUCLEOTIDE SEQUENCE</scope>
    <source>
        <strain evidence="1">CBHHK002</strain>
    </source>
</reference>